<evidence type="ECO:0000313" key="6">
    <source>
        <dbReference type="RefSeq" id="XP_031552300.1"/>
    </source>
</evidence>
<dbReference type="GeneID" id="116289497"/>
<dbReference type="InterPro" id="IPR050565">
    <property type="entry name" value="LYPA1-2/EST-like"/>
</dbReference>
<dbReference type="GO" id="GO:0052689">
    <property type="term" value="F:carboxylic ester hydrolase activity"/>
    <property type="evidence" value="ECO:0007669"/>
    <property type="project" value="TreeGrafter"/>
</dbReference>
<proteinExistence type="inferred from homology"/>
<dbReference type="FunFam" id="3.40.50.1820:FF:000897">
    <property type="entry name" value="Predicted protein"/>
    <property type="match status" value="1"/>
</dbReference>
<evidence type="ECO:0000313" key="5">
    <source>
        <dbReference type="Proteomes" id="UP000515163"/>
    </source>
</evidence>
<dbReference type="FunCoup" id="A0A6P8HIA8">
    <property type="interactions" value="678"/>
</dbReference>
<dbReference type="PANTHER" id="PTHR10655:SF17">
    <property type="entry name" value="LYSOPHOSPHOLIPASE-LIKE PROTEIN 1"/>
    <property type="match status" value="1"/>
</dbReference>
<dbReference type="InterPro" id="IPR003140">
    <property type="entry name" value="PLipase/COase/thioEstase"/>
</dbReference>
<dbReference type="RefSeq" id="XP_031552300.1">
    <property type="nucleotide sequence ID" value="XM_031696440.1"/>
</dbReference>
<comment type="similarity">
    <text evidence="1">Belongs to the AB hydrolase superfamily. AB hydrolase 2 family.</text>
</comment>
<dbReference type="GO" id="GO:0008474">
    <property type="term" value="F:palmitoyl-(protein) hydrolase activity"/>
    <property type="evidence" value="ECO:0007669"/>
    <property type="project" value="UniProtKB-EC"/>
</dbReference>
<sequence length="242" mass="27877">MALPRLKTVITRERFYKTAVVLFFHGEEGSAQAVKDNLKSLLLKNFDFDHIRVIYPQAPEIPYTIEGKQLRSVWFDRKTYSPTCPEQMDSIERSCSLVKQLVNDLVTSGIRKERIVLGGLDMGAQLAMHLGYRYLPEVAGIFGLSSHLSPTSTVYHHILKQKQANKDVKFPKLLLCNDHEDRKVTFKWASLTAECFMDLDIESEFQVYYGTEEGVSLYELVNLRDWILDVLPDEKLDTKNKK</sequence>
<dbReference type="InParanoid" id="A0A6P8HIA8"/>
<dbReference type="PANTHER" id="PTHR10655">
    <property type="entry name" value="LYSOPHOSPHOLIPASE-RELATED"/>
    <property type="match status" value="1"/>
</dbReference>
<organism evidence="5 6">
    <name type="scientific">Actinia tenebrosa</name>
    <name type="common">Australian red waratah sea anemone</name>
    <dbReference type="NCBI Taxonomy" id="6105"/>
    <lineage>
        <taxon>Eukaryota</taxon>
        <taxon>Metazoa</taxon>
        <taxon>Cnidaria</taxon>
        <taxon>Anthozoa</taxon>
        <taxon>Hexacorallia</taxon>
        <taxon>Actiniaria</taxon>
        <taxon>Actiniidae</taxon>
        <taxon>Actinia</taxon>
    </lineage>
</organism>
<evidence type="ECO:0000259" key="4">
    <source>
        <dbReference type="Pfam" id="PF02230"/>
    </source>
</evidence>
<accession>A0A6P8HIA8</accession>
<dbReference type="KEGG" id="aten:116289497"/>
<dbReference type="InterPro" id="IPR029058">
    <property type="entry name" value="AB_hydrolase_fold"/>
</dbReference>
<protein>
    <recommendedName>
        <fullName evidence="2">palmitoyl-protein hydrolase</fullName>
        <ecNumber evidence="2">3.1.2.22</ecNumber>
    </recommendedName>
</protein>
<dbReference type="GO" id="GO:0005737">
    <property type="term" value="C:cytoplasm"/>
    <property type="evidence" value="ECO:0007669"/>
    <property type="project" value="TreeGrafter"/>
</dbReference>
<dbReference type="SUPFAM" id="SSF53474">
    <property type="entry name" value="alpha/beta-Hydrolases"/>
    <property type="match status" value="1"/>
</dbReference>
<dbReference type="Pfam" id="PF02230">
    <property type="entry name" value="Abhydrolase_2"/>
    <property type="match status" value="1"/>
</dbReference>
<dbReference type="EC" id="3.1.2.22" evidence="2"/>
<keyword evidence="5" id="KW-1185">Reference proteome</keyword>
<reference evidence="6" key="1">
    <citation type="submission" date="2025-08" db="UniProtKB">
        <authorList>
            <consortium name="RefSeq"/>
        </authorList>
    </citation>
    <scope>IDENTIFICATION</scope>
    <source>
        <tissue evidence="6">Tentacle</tissue>
    </source>
</reference>
<dbReference type="AlphaFoldDB" id="A0A6P8HIA8"/>
<evidence type="ECO:0000256" key="3">
    <source>
        <dbReference type="ARBA" id="ARBA00022801"/>
    </source>
</evidence>
<dbReference type="Gene3D" id="3.40.50.1820">
    <property type="entry name" value="alpha/beta hydrolase"/>
    <property type="match status" value="1"/>
</dbReference>
<feature type="domain" description="Phospholipase/carboxylesterase/thioesterase" evidence="4">
    <location>
        <begin position="10"/>
        <end position="212"/>
    </location>
</feature>
<keyword evidence="3" id="KW-0378">Hydrolase</keyword>
<evidence type="ECO:0000256" key="2">
    <source>
        <dbReference type="ARBA" id="ARBA00012423"/>
    </source>
</evidence>
<dbReference type="OrthoDB" id="2418081at2759"/>
<dbReference type="Proteomes" id="UP000515163">
    <property type="component" value="Unplaced"/>
</dbReference>
<gene>
    <name evidence="6" type="primary">LOC116289497</name>
</gene>
<evidence type="ECO:0000256" key="1">
    <source>
        <dbReference type="ARBA" id="ARBA00006499"/>
    </source>
</evidence>
<name>A0A6P8HIA8_ACTTE</name>